<comment type="caution">
    <text evidence="3">The sequence shown here is derived from an EMBL/GenBank/DDBJ whole genome shotgun (WGS) entry which is preliminary data.</text>
</comment>
<dbReference type="GO" id="GO:0006310">
    <property type="term" value="P:DNA recombination"/>
    <property type="evidence" value="ECO:0007669"/>
    <property type="project" value="UniProtKB-KW"/>
</dbReference>
<organism evidence="3 4">
    <name type="scientific">Mesorhizobium mediterraneum</name>
    <dbReference type="NCBI Taxonomy" id="43617"/>
    <lineage>
        <taxon>Bacteria</taxon>
        <taxon>Pseudomonadati</taxon>
        <taxon>Pseudomonadota</taxon>
        <taxon>Alphaproteobacteria</taxon>
        <taxon>Hyphomicrobiales</taxon>
        <taxon>Phyllobacteriaceae</taxon>
        <taxon>Mesorhizobium</taxon>
    </lineage>
</organism>
<evidence type="ECO:0000313" key="4">
    <source>
        <dbReference type="Proteomes" id="UP000216215"/>
    </source>
</evidence>
<dbReference type="Proteomes" id="UP000216215">
    <property type="component" value="Unassembled WGS sequence"/>
</dbReference>
<dbReference type="InterPro" id="IPR011010">
    <property type="entry name" value="DNA_brk_join_enz"/>
</dbReference>
<reference evidence="4" key="1">
    <citation type="submission" date="2017-08" db="EMBL/GenBank/DDBJ databases">
        <title>Mesorhizobium wenxinae sp. nov., a novel rhizobial species isolated from root nodules of chickpea (Cicer arietinum L.).</title>
        <authorList>
            <person name="Zhang J."/>
        </authorList>
    </citation>
    <scope>NUCLEOTIDE SEQUENCE [LARGE SCALE GENOMIC DNA]</scope>
    <source>
        <strain evidence="4">USDA 3392</strain>
    </source>
</reference>
<name>A0AB36R1X4_9HYPH</name>
<dbReference type="EMBL" id="NPKI01000044">
    <property type="protein sequence ID" value="PAP98575.1"/>
    <property type="molecule type" value="Genomic_DNA"/>
</dbReference>
<dbReference type="SUPFAM" id="SSF56349">
    <property type="entry name" value="DNA breaking-rejoining enzymes"/>
    <property type="match status" value="1"/>
</dbReference>
<dbReference type="InterPro" id="IPR013762">
    <property type="entry name" value="Integrase-like_cat_sf"/>
</dbReference>
<dbReference type="Pfam" id="PF00589">
    <property type="entry name" value="Phage_integrase"/>
    <property type="match status" value="1"/>
</dbReference>
<gene>
    <name evidence="3" type="ORF">CIT25_30130</name>
</gene>
<keyword evidence="1" id="KW-0233">DNA recombination</keyword>
<evidence type="ECO:0000259" key="2">
    <source>
        <dbReference type="Pfam" id="PF00589"/>
    </source>
</evidence>
<keyword evidence="4" id="KW-1185">Reference proteome</keyword>
<protein>
    <recommendedName>
        <fullName evidence="2">Tyr recombinase domain-containing protein</fullName>
    </recommendedName>
</protein>
<evidence type="ECO:0000256" key="1">
    <source>
        <dbReference type="ARBA" id="ARBA00023172"/>
    </source>
</evidence>
<dbReference type="InterPro" id="IPR002104">
    <property type="entry name" value="Integrase_catalytic"/>
</dbReference>
<dbReference type="GO" id="GO:0015074">
    <property type="term" value="P:DNA integration"/>
    <property type="evidence" value="ECO:0007669"/>
    <property type="project" value="InterPro"/>
</dbReference>
<evidence type="ECO:0000313" key="3">
    <source>
        <dbReference type="EMBL" id="PAP98575.1"/>
    </source>
</evidence>
<feature type="domain" description="Tyr recombinase" evidence="2">
    <location>
        <begin position="6"/>
        <end position="64"/>
    </location>
</feature>
<dbReference type="GO" id="GO:0003677">
    <property type="term" value="F:DNA binding"/>
    <property type="evidence" value="ECO:0007669"/>
    <property type="project" value="InterPro"/>
</dbReference>
<proteinExistence type="predicted"/>
<dbReference type="RefSeq" id="WP_095488797.1">
    <property type="nucleotide sequence ID" value="NZ_CP088153.1"/>
</dbReference>
<sequence>MPYTYSRQRIGQIVPQISGKARITKRVYPHLLHYTMATKLRWLVMDITDVQRFLGHENIETTRHCAGTTAATCAGNSIRSRTKAAQALFGRPAHSR</sequence>
<dbReference type="Gene3D" id="1.10.443.10">
    <property type="entry name" value="Intergrase catalytic core"/>
    <property type="match status" value="1"/>
</dbReference>
<dbReference type="AlphaFoldDB" id="A0AB36R1X4"/>
<accession>A0AB36R1X4</accession>